<dbReference type="SUPFAM" id="SSF52161">
    <property type="entry name" value="Ribosomal protein L13"/>
    <property type="match status" value="1"/>
</dbReference>
<dbReference type="PANTHER" id="PTHR11545:SF3">
    <property type="entry name" value="LARGE RIBOSOMAL SUBUNIT PROTEIN UL13"/>
    <property type="match status" value="1"/>
</dbReference>
<dbReference type="Pfam" id="PF00572">
    <property type="entry name" value="Ribosomal_L13"/>
    <property type="match status" value="1"/>
</dbReference>
<dbReference type="CDD" id="cd00392">
    <property type="entry name" value="Ribosomal_L13"/>
    <property type="match status" value="1"/>
</dbReference>
<evidence type="ECO:0000313" key="5">
    <source>
        <dbReference type="Proteomes" id="UP000198406"/>
    </source>
</evidence>
<dbReference type="AlphaFoldDB" id="A0A1Z5JJT5"/>
<dbReference type="Proteomes" id="UP000198406">
    <property type="component" value="Unassembled WGS sequence"/>
</dbReference>
<dbReference type="InParanoid" id="A0A1Z5JJT5"/>
<name>A0A1Z5JJT5_FISSO</name>
<organism evidence="4 5">
    <name type="scientific">Fistulifera solaris</name>
    <name type="common">Oleaginous diatom</name>
    <dbReference type="NCBI Taxonomy" id="1519565"/>
    <lineage>
        <taxon>Eukaryota</taxon>
        <taxon>Sar</taxon>
        <taxon>Stramenopiles</taxon>
        <taxon>Ochrophyta</taxon>
        <taxon>Bacillariophyta</taxon>
        <taxon>Bacillariophyceae</taxon>
        <taxon>Bacillariophycidae</taxon>
        <taxon>Naviculales</taxon>
        <taxon>Naviculaceae</taxon>
        <taxon>Fistulifera</taxon>
    </lineage>
</organism>
<comment type="caution">
    <text evidence="4">The sequence shown here is derived from an EMBL/GenBank/DDBJ whole genome shotgun (WGS) entry which is preliminary data.</text>
</comment>
<dbReference type="GO" id="GO:0017148">
    <property type="term" value="P:negative regulation of translation"/>
    <property type="evidence" value="ECO:0007669"/>
    <property type="project" value="TreeGrafter"/>
</dbReference>
<dbReference type="Gene3D" id="3.90.1180.10">
    <property type="entry name" value="Ribosomal protein L13"/>
    <property type="match status" value="1"/>
</dbReference>
<dbReference type="GO" id="GO:0003735">
    <property type="term" value="F:structural constituent of ribosome"/>
    <property type="evidence" value="ECO:0007669"/>
    <property type="project" value="InterPro"/>
</dbReference>
<dbReference type="OrthoDB" id="1882297at2759"/>
<dbReference type="FunCoup" id="A0A1Z5JJT5">
    <property type="interactions" value="719"/>
</dbReference>
<dbReference type="EMBL" id="BDSP01000078">
    <property type="protein sequence ID" value="GAX14273.1"/>
    <property type="molecule type" value="Genomic_DNA"/>
</dbReference>
<dbReference type="InterPro" id="IPR036899">
    <property type="entry name" value="Ribosomal_uL13_sf"/>
</dbReference>
<dbReference type="HAMAP" id="MF_01366">
    <property type="entry name" value="Ribosomal_uL13"/>
    <property type="match status" value="1"/>
</dbReference>
<dbReference type="GO" id="GO:0003729">
    <property type="term" value="F:mRNA binding"/>
    <property type="evidence" value="ECO:0007669"/>
    <property type="project" value="TreeGrafter"/>
</dbReference>
<dbReference type="GO" id="GO:0006412">
    <property type="term" value="P:translation"/>
    <property type="evidence" value="ECO:0007669"/>
    <property type="project" value="InterPro"/>
</dbReference>
<evidence type="ECO:0000256" key="2">
    <source>
        <dbReference type="ARBA" id="ARBA00022980"/>
    </source>
</evidence>
<evidence type="ECO:0000313" key="4">
    <source>
        <dbReference type="EMBL" id="GAX14273.1"/>
    </source>
</evidence>
<dbReference type="GO" id="GO:0022625">
    <property type="term" value="C:cytosolic large ribosomal subunit"/>
    <property type="evidence" value="ECO:0007669"/>
    <property type="project" value="TreeGrafter"/>
</dbReference>
<keyword evidence="3" id="KW-0687">Ribonucleoprotein</keyword>
<dbReference type="InterPro" id="IPR005822">
    <property type="entry name" value="Ribosomal_uL13"/>
</dbReference>
<dbReference type="InterPro" id="IPR005755">
    <property type="entry name" value="Ribosomal_uL13_euk/arc"/>
</dbReference>
<sequence length="201" mass="22738">MVASDTKIIDGRDHLYGRLCSIVAKELLAGQKIVIVRCDEMCISGSLTRNKVKYAQFRNKRMNTNPGRGPFHFKSPAMMVWRTIRGMVNQKTVRGQEALQRLSTFEGIPAPYDKQKRVVVPAALRVMRLKPGRDYTIIGDLAHAVGWKHRELLQRLESKRKADAQEFFEKKKAKVALRRKAEEAASSELAKVNEVLASAGF</sequence>
<proteinExistence type="inferred from homology"/>
<reference evidence="4 5" key="1">
    <citation type="journal article" date="2015" name="Plant Cell">
        <title>Oil accumulation by the oleaginous diatom Fistulifera solaris as revealed by the genome and transcriptome.</title>
        <authorList>
            <person name="Tanaka T."/>
            <person name="Maeda Y."/>
            <person name="Veluchamy A."/>
            <person name="Tanaka M."/>
            <person name="Abida H."/>
            <person name="Marechal E."/>
            <person name="Bowler C."/>
            <person name="Muto M."/>
            <person name="Sunaga Y."/>
            <person name="Tanaka M."/>
            <person name="Yoshino T."/>
            <person name="Taniguchi T."/>
            <person name="Fukuda Y."/>
            <person name="Nemoto M."/>
            <person name="Matsumoto M."/>
            <person name="Wong P.S."/>
            <person name="Aburatani S."/>
            <person name="Fujibuchi W."/>
        </authorList>
    </citation>
    <scope>NUCLEOTIDE SEQUENCE [LARGE SCALE GENOMIC DNA]</scope>
    <source>
        <strain evidence="4 5">JPCC DA0580</strain>
    </source>
</reference>
<dbReference type="PANTHER" id="PTHR11545">
    <property type="entry name" value="RIBOSOMAL PROTEIN L13"/>
    <property type="match status" value="1"/>
</dbReference>
<evidence type="ECO:0000256" key="1">
    <source>
        <dbReference type="ARBA" id="ARBA00006227"/>
    </source>
</evidence>
<evidence type="ECO:0000256" key="3">
    <source>
        <dbReference type="ARBA" id="ARBA00023274"/>
    </source>
</evidence>
<protein>
    <submittedName>
        <fullName evidence="4">Large subunit ribosomal protein L13Ae</fullName>
    </submittedName>
</protein>
<dbReference type="Gene3D" id="6.10.250.3250">
    <property type="match status" value="1"/>
</dbReference>
<keyword evidence="5" id="KW-1185">Reference proteome</keyword>
<dbReference type="FunFam" id="3.90.1180.10:FF:000009">
    <property type="entry name" value="60S ribosomal protein L13a"/>
    <property type="match status" value="1"/>
</dbReference>
<dbReference type="NCBIfam" id="TIGR01077">
    <property type="entry name" value="L13_A_E"/>
    <property type="match status" value="1"/>
</dbReference>
<accession>A0A1Z5JJT5</accession>
<comment type="similarity">
    <text evidence="1">Belongs to the universal ribosomal protein uL13 family.</text>
</comment>
<keyword evidence="2 4" id="KW-0689">Ribosomal protein</keyword>
<gene>
    <name evidence="4" type="ORF">FisN_1Hh468</name>
</gene>